<keyword evidence="3" id="KW-1185">Reference proteome</keyword>
<evidence type="ECO:0000313" key="2">
    <source>
        <dbReference type="EMBL" id="MVN89704.1"/>
    </source>
</evidence>
<dbReference type="Proteomes" id="UP000434850">
    <property type="component" value="Unassembled WGS sequence"/>
</dbReference>
<sequence>MSSVLSKFLPDNDQLFFGLFDSAAANCATMAKLLNEAVQGKWEPEQKTEFAQISRLKTHSAEIKRQVYYTAGKALVSPFERTDIYDLASAISAASDYVDSSARRINLYSLSSITPPMLELCGIINEAAQQAQLCLKALRNLSDREAITTLCTRIKQLEHDADDVYDRGFAQLNAHETDSIQLIKHSEILGALERTTDKFEDIAFVVESILVKNS</sequence>
<dbReference type="InterPro" id="IPR018445">
    <property type="entry name" value="Put_Phosphate_transp_reg"/>
</dbReference>
<dbReference type="RefSeq" id="WP_157539501.1">
    <property type="nucleotide sequence ID" value="NZ_WQLA01000001.1"/>
</dbReference>
<dbReference type="Pfam" id="PF01865">
    <property type="entry name" value="PhoU_div"/>
    <property type="match status" value="1"/>
</dbReference>
<dbReference type="AlphaFoldDB" id="A0A6I4IPP9"/>
<gene>
    <name evidence="2" type="ORF">GO816_01055</name>
</gene>
<accession>A0A6I4IPP9</accession>
<dbReference type="EMBL" id="WQLA01000001">
    <property type="protein sequence ID" value="MVN89704.1"/>
    <property type="molecule type" value="Genomic_DNA"/>
</dbReference>
<reference evidence="2 3" key="1">
    <citation type="submission" date="2019-12" db="EMBL/GenBank/DDBJ databases">
        <title>Mucilaginibacter sp. HME9299 genome sequencing and assembly.</title>
        <authorList>
            <person name="Kang H."/>
            <person name="Kim H."/>
            <person name="Joh K."/>
        </authorList>
    </citation>
    <scope>NUCLEOTIDE SEQUENCE [LARGE SCALE GENOMIC DNA]</scope>
    <source>
        <strain evidence="2 3">HME9299</strain>
    </source>
</reference>
<dbReference type="InterPro" id="IPR052912">
    <property type="entry name" value="UPF0111_domain"/>
</dbReference>
<evidence type="ECO:0000313" key="3">
    <source>
        <dbReference type="Proteomes" id="UP000434850"/>
    </source>
</evidence>
<dbReference type="Gene3D" id="1.20.58.220">
    <property type="entry name" value="Phosphate transport system protein phou homolog 2, domain 2"/>
    <property type="match status" value="1"/>
</dbReference>
<dbReference type="SUPFAM" id="SSF109755">
    <property type="entry name" value="PhoU-like"/>
    <property type="match status" value="1"/>
</dbReference>
<dbReference type="InterPro" id="IPR038078">
    <property type="entry name" value="PhoU-like_sf"/>
</dbReference>
<organism evidence="2 3">
    <name type="scientific">Mucilaginibacter aquatilis</name>
    <dbReference type="NCBI Taxonomy" id="1517760"/>
    <lineage>
        <taxon>Bacteria</taxon>
        <taxon>Pseudomonadati</taxon>
        <taxon>Bacteroidota</taxon>
        <taxon>Sphingobacteriia</taxon>
        <taxon>Sphingobacteriales</taxon>
        <taxon>Sphingobacteriaceae</taxon>
        <taxon>Mucilaginibacter</taxon>
    </lineage>
</organism>
<dbReference type="OrthoDB" id="9797568at2"/>
<protein>
    <submittedName>
        <fullName evidence="2">DUF47 family protein</fullName>
    </submittedName>
</protein>
<comment type="caution">
    <text evidence="2">The sequence shown here is derived from an EMBL/GenBank/DDBJ whole genome shotgun (WGS) entry which is preliminary data.</text>
</comment>
<dbReference type="PANTHER" id="PTHR37298:SF1">
    <property type="entry name" value="UPF0111 PROTEIN YKAA"/>
    <property type="match status" value="1"/>
</dbReference>
<name>A0A6I4IPP9_9SPHI</name>
<dbReference type="PANTHER" id="PTHR37298">
    <property type="entry name" value="UPF0111 PROTEIN YKAA"/>
    <property type="match status" value="1"/>
</dbReference>
<comment type="similarity">
    <text evidence="1">Belongs to the UPF0111 family.</text>
</comment>
<proteinExistence type="inferred from homology"/>
<evidence type="ECO:0000256" key="1">
    <source>
        <dbReference type="ARBA" id="ARBA00008591"/>
    </source>
</evidence>